<dbReference type="RefSeq" id="XP_064655465.1">
    <property type="nucleotide sequence ID" value="XM_064806139.1"/>
</dbReference>
<dbReference type="PANTHER" id="PTHR42791:SF1">
    <property type="entry name" value="N-ACETYLTRANSFERASE DOMAIN-CONTAINING PROTEIN"/>
    <property type="match status" value="1"/>
</dbReference>
<gene>
    <name evidence="2" type="ORF">LTR77_008910</name>
</gene>
<organism evidence="2 3">
    <name type="scientific">Saxophila tyrrhenica</name>
    <dbReference type="NCBI Taxonomy" id="1690608"/>
    <lineage>
        <taxon>Eukaryota</taxon>
        <taxon>Fungi</taxon>
        <taxon>Dikarya</taxon>
        <taxon>Ascomycota</taxon>
        <taxon>Pezizomycotina</taxon>
        <taxon>Dothideomycetes</taxon>
        <taxon>Dothideomycetidae</taxon>
        <taxon>Mycosphaerellales</taxon>
        <taxon>Extremaceae</taxon>
        <taxon>Saxophila</taxon>
    </lineage>
</organism>
<sequence length="223" mass="25296">MSKYQIVPARPSNISSLTTIVARSFHSTNPYIRAALPDTPSVREWWRNIFQHFLSDSSSWHVLTASAPSSESNFPRNAEEDEEEAIGVLVLRHMQPHERGSGAWSIFPLTSDHDAEKFNAMVSTMSLQRERIMRVDEEEAARKHYTIELFGVDNSWKGKGVGAALLRRACEVVDERGLETFVQANASARAFYEREGFQVRGSEVMPGEDKYEEFMLLRPAKTS</sequence>
<protein>
    <recommendedName>
        <fullName evidence="1">N-acetyltransferase domain-containing protein</fullName>
    </recommendedName>
</protein>
<dbReference type="InterPro" id="IPR052523">
    <property type="entry name" value="Trichothecene_AcTrans"/>
</dbReference>
<comment type="caution">
    <text evidence="2">The sequence shown here is derived from an EMBL/GenBank/DDBJ whole genome shotgun (WGS) entry which is preliminary data.</text>
</comment>
<dbReference type="Pfam" id="PF00583">
    <property type="entry name" value="Acetyltransf_1"/>
    <property type="match status" value="1"/>
</dbReference>
<name>A0AAV9P2E3_9PEZI</name>
<feature type="domain" description="N-acetyltransferase" evidence="1">
    <location>
        <begin position="30"/>
        <end position="218"/>
    </location>
</feature>
<keyword evidence="3" id="KW-1185">Reference proteome</keyword>
<dbReference type="InterPro" id="IPR016181">
    <property type="entry name" value="Acyl_CoA_acyltransferase"/>
</dbReference>
<dbReference type="PROSITE" id="PS51186">
    <property type="entry name" value="GNAT"/>
    <property type="match status" value="1"/>
</dbReference>
<accession>A0AAV9P2E3</accession>
<reference evidence="2 3" key="1">
    <citation type="submission" date="2023-08" db="EMBL/GenBank/DDBJ databases">
        <title>Black Yeasts Isolated from many extreme environments.</title>
        <authorList>
            <person name="Coleine C."/>
            <person name="Stajich J.E."/>
            <person name="Selbmann L."/>
        </authorList>
    </citation>
    <scope>NUCLEOTIDE SEQUENCE [LARGE SCALE GENOMIC DNA]</scope>
    <source>
        <strain evidence="2 3">CCFEE 5935</strain>
    </source>
</reference>
<dbReference type="CDD" id="cd04301">
    <property type="entry name" value="NAT_SF"/>
    <property type="match status" value="1"/>
</dbReference>
<dbReference type="PANTHER" id="PTHR42791">
    <property type="entry name" value="GNAT FAMILY ACETYLTRANSFERASE"/>
    <property type="match status" value="1"/>
</dbReference>
<dbReference type="Proteomes" id="UP001337655">
    <property type="component" value="Unassembled WGS sequence"/>
</dbReference>
<evidence type="ECO:0000313" key="3">
    <source>
        <dbReference type="Proteomes" id="UP001337655"/>
    </source>
</evidence>
<dbReference type="AlphaFoldDB" id="A0AAV9P2E3"/>
<dbReference type="GeneID" id="89930242"/>
<dbReference type="GO" id="GO:0016747">
    <property type="term" value="F:acyltransferase activity, transferring groups other than amino-acyl groups"/>
    <property type="evidence" value="ECO:0007669"/>
    <property type="project" value="InterPro"/>
</dbReference>
<evidence type="ECO:0000259" key="1">
    <source>
        <dbReference type="PROSITE" id="PS51186"/>
    </source>
</evidence>
<dbReference type="Gene3D" id="3.40.630.30">
    <property type="match status" value="1"/>
</dbReference>
<dbReference type="InterPro" id="IPR000182">
    <property type="entry name" value="GNAT_dom"/>
</dbReference>
<dbReference type="EMBL" id="JAVRRT010000016">
    <property type="protein sequence ID" value="KAK5165381.1"/>
    <property type="molecule type" value="Genomic_DNA"/>
</dbReference>
<evidence type="ECO:0000313" key="2">
    <source>
        <dbReference type="EMBL" id="KAK5165381.1"/>
    </source>
</evidence>
<dbReference type="SUPFAM" id="SSF55729">
    <property type="entry name" value="Acyl-CoA N-acyltransferases (Nat)"/>
    <property type="match status" value="1"/>
</dbReference>
<proteinExistence type="predicted"/>